<dbReference type="WBParaSite" id="L893_g19248.t1">
    <property type="protein sequence ID" value="L893_g19248.t1"/>
    <property type="gene ID" value="L893_g19248"/>
</dbReference>
<dbReference type="Proteomes" id="UP000095287">
    <property type="component" value="Unplaced"/>
</dbReference>
<name>A0A1I7YSF6_9BILA</name>
<reference evidence="2" key="1">
    <citation type="submission" date="2016-11" db="UniProtKB">
        <authorList>
            <consortium name="WormBaseParasite"/>
        </authorList>
    </citation>
    <scope>IDENTIFICATION</scope>
</reference>
<protein>
    <submittedName>
        <fullName evidence="2">Uncharacterized protein</fullName>
    </submittedName>
</protein>
<organism evidence="1 2">
    <name type="scientific">Steinernema glaseri</name>
    <dbReference type="NCBI Taxonomy" id="37863"/>
    <lineage>
        <taxon>Eukaryota</taxon>
        <taxon>Metazoa</taxon>
        <taxon>Ecdysozoa</taxon>
        <taxon>Nematoda</taxon>
        <taxon>Chromadorea</taxon>
        <taxon>Rhabditida</taxon>
        <taxon>Tylenchina</taxon>
        <taxon>Panagrolaimomorpha</taxon>
        <taxon>Strongyloidoidea</taxon>
        <taxon>Steinernematidae</taxon>
        <taxon>Steinernema</taxon>
    </lineage>
</organism>
<evidence type="ECO:0000313" key="2">
    <source>
        <dbReference type="WBParaSite" id="L893_g19248.t1"/>
    </source>
</evidence>
<dbReference type="AlphaFoldDB" id="A0A1I7YSF6"/>
<accession>A0A1I7YSF6</accession>
<keyword evidence="1" id="KW-1185">Reference proteome</keyword>
<sequence>MHVEVDVEIRETTLEGCIGVTPRQKGSSADIALQRQKATVMPKTCKGYGRPELGALRYLYKGNEYHRPRDHLKVGRELLDGLADFGVAALNDHDHRKACNEGTVTYVSMAGDGGTELHKGPVSLQGTAGRREVVLLAVEEVPAAVVELSDQRIHATTRLLDGGRQGYGSHRLTSIMILSQAALTNTVLSSW</sequence>
<evidence type="ECO:0000313" key="1">
    <source>
        <dbReference type="Proteomes" id="UP000095287"/>
    </source>
</evidence>
<proteinExistence type="predicted"/>